<feature type="region of interest" description="Disordered" evidence="1">
    <location>
        <begin position="567"/>
        <end position="586"/>
    </location>
</feature>
<feature type="compositionally biased region" description="Polar residues" evidence="1">
    <location>
        <begin position="285"/>
        <end position="299"/>
    </location>
</feature>
<sequence>MAPSCPNSTLRVLISILLLLLTSTTTLAFALPNPNPNPNARHPYTHELLDPRNALPQPENALNSKKEPQTFFKDLGNFLGQYDGFEILRYLFDGIMGKEEEEGSASASSSTASVTTTVYVTPTPVEASSLSISTPTSGGWNGTATGTGTGTGTGTTKKPKMSILPIYTWTSRAPSTSRPPIPTNATTTARRKPDLSIYRIYTWSPDFSYSFPPATRANGTMTTAAATPTSEQMFSILPVYPTSSSSARNITLHLPTDLYVTESFSPPTGTRTGFHSYSGNGSVYPNPTASKPLTLTNPLRPSIKPNTTAAAGNSTTTTRLTTRQSTRYITVTVTPSPVVRPTGAVTGTSPASSSHRLPLGTSTPRYPNTTFTSFSSTRTSSSSLPTLPSTPTLLPFSSPPSQNTSYPANALTTLRRICANPNIRTITLPLLSRFYGPSAYPSLHSYPGCSAPNPRQALQAPGLLNCSALGAVVQECQRRGRRVLLGVTGDAASSVGGDLSYGAPAQPSGGFPVHPPGPYFGRPRRPQQQHNGTLNATQQPNLFDARHPPTSFALTLFSLFGEGHTERADLRPLGPETPSTASPDGIRWVARPLGEEVVVDGFDIRLPREWKGTYQAGQFQKFARRLRELIDEAWREGGGMKGGVGDLGADGKGVVLMGWA</sequence>
<evidence type="ECO:0000313" key="3">
    <source>
        <dbReference type="EMBL" id="KAF2246835.1"/>
    </source>
</evidence>
<feature type="signal peptide" evidence="2">
    <location>
        <begin position="1"/>
        <end position="28"/>
    </location>
</feature>
<name>A0A6A6I8F2_9PLEO</name>
<dbReference type="GO" id="GO:0016787">
    <property type="term" value="F:hydrolase activity"/>
    <property type="evidence" value="ECO:0007669"/>
    <property type="project" value="UniProtKB-KW"/>
</dbReference>
<dbReference type="Proteomes" id="UP000800094">
    <property type="component" value="Unassembled WGS sequence"/>
</dbReference>
<feature type="region of interest" description="Disordered" evidence="1">
    <location>
        <begin position="339"/>
        <end position="388"/>
    </location>
</feature>
<evidence type="ECO:0000256" key="1">
    <source>
        <dbReference type="SAM" id="MobiDB-lite"/>
    </source>
</evidence>
<feature type="region of interest" description="Disordered" evidence="1">
    <location>
        <begin position="505"/>
        <end position="545"/>
    </location>
</feature>
<dbReference type="AlphaFoldDB" id="A0A6A6I8F2"/>
<feature type="region of interest" description="Disordered" evidence="1">
    <location>
        <begin position="128"/>
        <end position="159"/>
    </location>
</feature>
<feature type="compositionally biased region" description="Low complexity" evidence="1">
    <location>
        <begin position="369"/>
        <end position="388"/>
    </location>
</feature>
<accession>A0A6A6I8F2</accession>
<dbReference type="Gene3D" id="3.20.20.80">
    <property type="entry name" value="Glycosidases"/>
    <property type="match status" value="1"/>
</dbReference>
<dbReference type="GeneID" id="54587715"/>
<reference evidence="3" key="1">
    <citation type="journal article" date="2020" name="Stud. Mycol.">
        <title>101 Dothideomycetes genomes: a test case for predicting lifestyles and emergence of pathogens.</title>
        <authorList>
            <person name="Haridas S."/>
            <person name="Albert R."/>
            <person name="Binder M."/>
            <person name="Bloem J."/>
            <person name="Labutti K."/>
            <person name="Salamov A."/>
            <person name="Andreopoulos B."/>
            <person name="Baker S."/>
            <person name="Barry K."/>
            <person name="Bills G."/>
            <person name="Bluhm B."/>
            <person name="Cannon C."/>
            <person name="Castanera R."/>
            <person name="Culley D."/>
            <person name="Daum C."/>
            <person name="Ezra D."/>
            <person name="Gonzalez J."/>
            <person name="Henrissat B."/>
            <person name="Kuo A."/>
            <person name="Liang C."/>
            <person name="Lipzen A."/>
            <person name="Lutzoni F."/>
            <person name="Magnuson J."/>
            <person name="Mondo S."/>
            <person name="Nolan M."/>
            <person name="Ohm R."/>
            <person name="Pangilinan J."/>
            <person name="Park H.-J."/>
            <person name="Ramirez L."/>
            <person name="Alfaro M."/>
            <person name="Sun H."/>
            <person name="Tritt A."/>
            <person name="Yoshinaga Y."/>
            <person name="Zwiers L.-H."/>
            <person name="Turgeon B."/>
            <person name="Goodwin S."/>
            <person name="Spatafora J."/>
            <person name="Crous P."/>
            <person name="Grigoriev I."/>
        </authorList>
    </citation>
    <scope>NUCLEOTIDE SEQUENCE</scope>
    <source>
        <strain evidence="3">CBS 122368</strain>
    </source>
</reference>
<feature type="compositionally biased region" description="Polar residues" evidence="1">
    <location>
        <begin position="530"/>
        <end position="541"/>
    </location>
</feature>
<feature type="compositionally biased region" description="Gly residues" evidence="1">
    <location>
        <begin position="139"/>
        <end position="153"/>
    </location>
</feature>
<dbReference type="EMBL" id="ML987198">
    <property type="protein sequence ID" value="KAF2246835.1"/>
    <property type="molecule type" value="Genomic_DNA"/>
</dbReference>
<dbReference type="OrthoDB" id="6020543at2759"/>
<keyword evidence="3" id="KW-0378">Hydrolase</keyword>
<proteinExistence type="predicted"/>
<feature type="chain" id="PRO_5025673350" evidence="2">
    <location>
        <begin position="29"/>
        <end position="660"/>
    </location>
</feature>
<feature type="region of interest" description="Disordered" evidence="1">
    <location>
        <begin position="285"/>
        <end position="324"/>
    </location>
</feature>
<evidence type="ECO:0000256" key="2">
    <source>
        <dbReference type="SAM" id="SignalP"/>
    </source>
</evidence>
<protein>
    <submittedName>
        <fullName evidence="3">Glycoside hydrolase family 18 protein</fullName>
    </submittedName>
</protein>
<evidence type="ECO:0000313" key="4">
    <source>
        <dbReference type="Proteomes" id="UP000800094"/>
    </source>
</evidence>
<dbReference type="RefSeq" id="XP_033681839.1">
    <property type="nucleotide sequence ID" value="XM_033834385.1"/>
</dbReference>
<gene>
    <name evidence="3" type="ORF">BU26DRAFT_576876</name>
</gene>
<organism evidence="3 4">
    <name type="scientific">Trematosphaeria pertusa</name>
    <dbReference type="NCBI Taxonomy" id="390896"/>
    <lineage>
        <taxon>Eukaryota</taxon>
        <taxon>Fungi</taxon>
        <taxon>Dikarya</taxon>
        <taxon>Ascomycota</taxon>
        <taxon>Pezizomycotina</taxon>
        <taxon>Dothideomycetes</taxon>
        <taxon>Pleosporomycetidae</taxon>
        <taxon>Pleosporales</taxon>
        <taxon>Massarineae</taxon>
        <taxon>Trematosphaeriaceae</taxon>
        <taxon>Trematosphaeria</taxon>
    </lineage>
</organism>
<feature type="compositionally biased region" description="Polar residues" evidence="1">
    <location>
        <begin position="345"/>
        <end position="368"/>
    </location>
</feature>
<feature type="compositionally biased region" description="Low complexity" evidence="1">
    <location>
        <begin position="306"/>
        <end position="324"/>
    </location>
</feature>
<keyword evidence="4" id="KW-1185">Reference proteome</keyword>
<keyword evidence="2" id="KW-0732">Signal</keyword>